<dbReference type="GO" id="GO:0030170">
    <property type="term" value="F:pyridoxal phosphate binding"/>
    <property type="evidence" value="ECO:0007669"/>
    <property type="project" value="InterPro"/>
</dbReference>
<reference evidence="2 3" key="2">
    <citation type="submission" date="2019-09" db="EMBL/GenBank/DDBJ databases">
        <authorList>
            <person name="Jin C."/>
        </authorList>
    </citation>
    <scope>NUCLEOTIDE SEQUENCE [LARGE SCALE GENOMIC DNA]</scope>
    <source>
        <strain evidence="2 3">BN140041</strain>
    </source>
</reference>
<dbReference type="PROSITE" id="PS51340">
    <property type="entry name" value="MOSC"/>
    <property type="match status" value="1"/>
</dbReference>
<dbReference type="Pfam" id="PF03476">
    <property type="entry name" value="MOSC_N"/>
    <property type="match status" value="1"/>
</dbReference>
<proteinExistence type="predicted"/>
<dbReference type="AlphaFoldDB" id="A0A5B1M664"/>
<name>A0A5B1M664_9ACTN</name>
<dbReference type="Pfam" id="PF03473">
    <property type="entry name" value="MOSC"/>
    <property type="match status" value="1"/>
</dbReference>
<dbReference type="InterPro" id="IPR005303">
    <property type="entry name" value="MOCOS_middle"/>
</dbReference>
<dbReference type="SUPFAM" id="SSF50800">
    <property type="entry name" value="PK beta-barrel domain-like"/>
    <property type="match status" value="1"/>
</dbReference>
<keyword evidence="3" id="KW-1185">Reference proteome</keyword>
<dbReference type="GO" id="GO:0003824">
    <property type="term" value="F:catalytic activity"/>
    <property type="evidence" value="ECO:0007669"/>
    <property type="project" value="InterPro"/>
</dbReference>
<dbReference type="InterPro" id="IPR011037">
    <property type="entry name" value="Pyrv_Knase-like_insert_dom_sf"/>
</dbReference>
<sequence length="257" mass="27610">MKILELWRYPVKSLQGEAVDAVSLEDDGVVGDRRWGIRDEGTGLILTARRRPELLFASASYDGDQPVITLPDGRTAVGPGPGTDGALSEWLGRPVTLVGSTSSEPGRAEFFADPIDDSSEAIEWTMPSGRYVDAAPVLLLTTASLDAGAGLHRDGIWDPRRFRPNMLIEVDAEGWVEDAWVGRPLQAGDATLAPVEPCVRCTMVTRPQDGLDADPGVFRTLARHHRGHFGVWSRVTTPGTISVGDQVSVATTPTADA</sequence>
<comment type="caution">
    <text evidence="2">The sequence shown here is derived from an EMBL/GenBank/DDBJ whole genome shotgun (WGS) entry which is preliminary data.</text>
</comment>
<evidence type="ECO:0000313" key="2">
    <source>
        <dbReference type="EMBL" id="KAA1428785.1"/>
    </source>
</evidence>
<organism evidence="2 3">
    <name type="scientific">Nocardioides antri</name>
    <dbReference type="NCBI Taxonomy" id="2607659"/>
    <lineage>
        <taxon>Bacteria</taxon>
        <taxon>Bacillati</taxon>
        <taxon>Actinomycetota</taxon>
        <taxon>Actinomycetes</taxon>
        <taxon>Propionibacteriales</taxon>
        <taxon>Nocardioidaceae</taxon>
        <taxon>Nocardioides</taxon>
    </lineage>
</organism>
<protein>
    <submittedName>
        <fullName evidence="2">MOSC domain-containing protein</fullName>
    </submittedName>
</protein>
<dbReference type="EMBL" id="VUJW01000001">
    <property type="protein sequence ID" value="KAA1428785.1"/>
    <property type="molecule type" value="Genomic_DNA"/>
</dbReference>
<feature type="domain" description="MOSC" evidence="1">
    <location>
        <begin position="95"/>
        <end position="250"/>
    </location>
</feature>
<reference evidence="2 3" key="1">
    <citation type="submission" date="2019-09" db="EMBL/GenBank/DDBJ databases">
        <title>Nocardioides panacisoli sp. nov., isolated from the soil of a ginseng field.</title>
        <authorList>
            <person name="Cho C."/>
        </authorList>
    </citation>
    <scope>NUCLEOTIDE SEQUENCE [LARGE SCALE GENOMIC DNA]</scope>
    <source>
        <strain evidence="2 3">BN140041</strain>
    </source>
</reference>
<gene>
    <name evidence="2" type="ORF">F0U47_00760</name>
</gene>
<dbReference type="GO" id="GO:0030151">
    <property type="term" value="F:molybdenum ion binding"/>
    <property type="evidence" value="ECO:0007669"/>
    <property type="project" value="InterPro"/>
</dbReference>
<evidence type="ECO:0000259" key="1">
    <source>
        <dbReference type="PROSITE" id="PS51340"/>
    </source>
</evidence>
<dbReference type="Gene3D" id="2.40.33.20">
    <property type="entry name" value="PK beta-barrel domain-like"/>
    <property type="match status" value="1"/>
</dbReference>
<evidence type="ECO:0000313" key="3">
    <source>
        <dbReference type="Proteomes" id="UP000324351"/>
    </source>
</evidence>
<dbReference type="InterPro" id="IPR005302">
    <property type="entry name" value="MoCF_Sase_C"/>
</dbReference>
<accession>A0A5B1M664</accession>
<dbReference type="Proteomes" id="UP000324351">
    <property type="component" value="Unassembled WGS sequence"/>
</dbReference>
<dbReference type="RefSeq" id="WP_149748408.1">
    <property type="nucleotide sequence ID" value="NZ_VUJW01000001.1"/>
</dbReference>